<sequence>MDAPVQRRRRRPAVSCTLCRQRKIRCNKETPCSNCVRSKTGSCVYNNPETPLPRRSHVTPRPAPRNHVASSSTSAGSSSIGIANSAPTNDVDETTSASSVACDSGIGGKSAARQRPQPPVEGPKSTIQTTSTHIGGTFHIEADDRVANKSRGSSRNIIHKTRVFGQSHWVNGVSMVLQIPPVLELYLRQDTMDISSKLQRCKALARMIKAHRTPAWPRPPTAELPAKEVADELIDCYLRTSERVYRVVHIPSFRRDYDALWTPGETRSTAFIVQLKLILAIGATTYDEAFSLRELAMQWVYEAQTWLSEPGLKSQLSIRALQTSVLLLLARESTGVGETLVWTAAGSLLRTAIYMGLHRDPAKLPGVSPFDAEMRRRLWNTILELELQSSMASGGPPLLSLLDFDTRPPANMDDEQLEAEEPVAQPDDELTQTSLAIALRRTFAARLAVLKFLNDASSPGTYTEALRLDTELRDVYKTLRRTLRGYDLDNASPNVSFESRYIDILLLRYLSAIHTPFFGPSLHDVAEYAFSRRVVIDSALKIWSAACLSETTAATRSTSQAAPSPGGQDMARFVTNGSGFFRTTVFQAGTLAALELRAQLQEDAPGPTLVRSDLLAALRECKAWSLRCIEVGETNIKGYLVMSLLAAQVNCYLAAGDEAVAECDVPMRLVEAAAEIEDECLALLEAMVAPGEATAHGGCGVRDASSSATPSMDLMSEWDSLMTDDPLLGSNSGFQFGWRVLLPNPVLTSLTKASHTLGRQSAALPQLLRAVPHAPLRRTRHMLGGSQHQAPAHRCVESKSSFPRGSSPPAAPGGHPPRAYYTSRLRFPHARALRGRKLAGGGVKRGRGYYRQPSPAASRQRRSHAPEPG</sequence>
<feature type="compositionally biased region" description="Basic residues" evidence="7">
    <location>
        <begin position="826"/>
        <end position="837"/>
    </location>
</feature>
<feature type="domain" description="Zn(2)-C6 fungal-type" evidence="8">
    <location>
        <begin position="15"/>
        <end position="45"/>
    </location>
</feature>
<dbReference type="EMBL" id="JAWRVI010000017">
    <property type="protein sequence ID" value="KAK4090025.1"/>
    <property type="molecule type" value="Genomic_DNA"/>
</dbReference>
<evidence type="ECO:0000313" key="9">
    <source>
        <dbReference type="EMBL" id="KAK4090025.1"/>
    </source>
</evidence>
<keyword evidence="2" id="KW-0862">Zinc</keyword>
<feature type="region of interest" description="Disordered" evidence="7">
    <location>
        <begin position="782"/>
        <end position="869"/>
    </location>
</feature>
<dbReference type="InterPro" id="IPR007219">
    <property type="entry name" value="XnlR_reg_dom"/>
</dbReference>
<dbReference type="Pfam" id="PF00172">
    <property type="entry name" value="Zn_clus"/>
    <property type="match status" value="1"/>
</dbReference>
<gene>
    <name evidence="9" type="ORF">Purlil1_5651</name>
</gene>
<dbReference type="PANTHER" id="PTHR31944:SF131">
    <property type="entry name" value="HEME-RESPONSIVE ZINC FINGER TRANSCRIPTION FACTOR HAP1"/>
    <property type="match status" value="1"/>
</dbReference>
<evidence type="ECO:0000256" key="1">
    <source>
        <dbReference type="ARBA" id="ARBA00022723"/>
    </source>
</evidence>
<proteinExistence type="predicted"/>
<evidence type="ECO:0000259" key="8">
    <source>
        <dbReference type="PROSITE" id="PS50048"/>
    </source>
</evidence>
<dbReference type="CDD" id="cd12148">
    <property type="entry name" value="fungal_TF_MHR"/>
    <property type="match status" value="1"/>
</dbReference>
<dbReference type="InterPro" id="IPR036864">
    <property type="entry name" value="Zn2-C6_fun-type_DNA-bd_sf"/>
</dbReference>
<feature type="compositionally biased region" description="Polar residues" evidence="7">
    <location>
        <begin position="125"/>
        <end position="134"/>
    </location>
</feature>
<dbReference type="PROSITE" id="PS00463">
    <property type="entry name" value="ZN2_CY6_FUNGAL_1"/>
    <property type="match status" value="1"/>
</dbReference>
<evidence type="ECO:0000256" key="2">
    <source>
        <dbReference type="ARBA" id="ARBA00022833"/>
    </source>
</evidence>
<comment type="caution">
    <text evidence="9">The sequence shown here is derived from an EMBL/GenBank/DDBJ whole genome shotgun (WGS) entry which is preliminary data.</text>
</comment>
<keyword evidence="4" id="KW-0238">DNA-binding</keyword>
<name>A0ABR0C1G6_PURLI</name>
<evidence type="ECO:0000256" key="4">
    <source>
        <dbReference type="ARBA" id="ARBA00023125"/>
    </source>
</evidence>
<feature type="compositionally biased region" description="Low complexity" evidence="7">
    <location>
        <begin position="69"/>
        <end position="86"/>
    </location>
</feature>
<dbReference type="CDD" id="cd00067">
    <property type="entry name" value="GAL4"/>
    <property type="match status" value="1"/>
</dbReference>
<dbReference type="PANTHER" id="PTHR31944">
    <property type="entry name" value="HEME-RESPONSIVE ZINC FINGER TRANSCRIPTION FACTOR HAP1"/>
    <property type="match status" value="1"/>
</dbReference>
<keyword evidence="5" id="KW-0804">Transcription</keyword>
<keyword evidence="3" id="KW-0805">Transcription regulation</keyword>
<dbReference type="InterPro" id="IPR001138">
    <property type="entry name" value="Zn2Cys6_DnaBD"/>
</dbReference>
<keyword evidence="6" id="KW-0539">Nucleus</keyword>
<dbReference type="Gene3D" id="4.10.240.10">
    <property type="entry name" value="Zn(2)-C6 fungal-type DNA-binding domain"/>
    <property type="match status" value="1"/>
</dbReference>
<protein>
    <submittedName>
        <fullName evidence="9">Transcriptional regulator family: Fungal Specific TF</fullName>
    </submittedName>
</protein>
<dbReference type="SUPFAM" id="SSF57701">
    <property type="entry name" value="Zn2/Cys6 DNA-binding domain"/>
    <property type="match status" value="1"/>
</dbReference>
<dbReference type="Pfam" id="PF04082">
    <property type="entry name" value="Fungal_trans"/>
    <property type="match status" value="1"/>
</dbReference>
<dbReference type="SMART" id="SM00066">
    <property type="entry name" value="GAL4"/>
    <property type="match status" value="1"/>
</dbReference>
<keyword evidence="10" id="KW-1185">Reference proteome</keyword>
<evidence type="ECO:0000256" key="5">
    <source>
        <dbReference type="ARBA" id="ARBA00023163"/>
    </source>
</evidence>
<keyword evidence="1" id="KW-0479">Metal-binding</keyword>
<accession>A0ABR0C1G6</accession>
<organism evidence="9 10">
    <name type="scientific">Purpureocillium lilacinum</name>
    <name type="common">Paecilomyces lilacinus</name>
    <dbReference type="NCBI Taxonomy" id="33203"/>
    <lineage>
        <taxon>Eukaryota</taxon>
        <taxon>Fungi</taxon>
        <taxon>Dikarya</taxon>
        <taxon>Ascomycota</taxon>
        <taxon>Pezizomycotina</taxon>
        <taxon>Sordariomycetes</taxon>
        <taxon>Hypocreomycetidae</taxon>
        <taxon>Hypocreales</taxon>
        <taxon>Ophiocordycipitaceae</taxon>
        <taxon>Purpureocillium</taxon>
    </lineage>
</organism>
<evidence type="ECO:0000256" key="7">
    <source>
        <dbReference type="SAM" id="MobiDB-lite"/>
    </source>
</evidence>
<evidence type="ECO:0000313" key="10">
    <source>
        <dbReference type="Proteomes" id="UP001287286"/>
    </source>
</evidence>
<dbReference type="InterPro" id="IPR051430">
    <property type="entry name" value="Fungal_TF_Env_Response"/>
</dbReference>
<evidence type="ECO:0000256" key="3">
    <source>
        <dbReference type="ARBA" id="ARBA00023015"/>
    </source>
</evidence>
<feature type="region of interest" description="Disordered" evidence="7">
    <location>
        <begin position="43"/>
        <end position="136"/>
    </location>
</feature>
<reference evidence="9 10" key="1">
    <citation type="journal article" date="2024" name="Microbiol. Resour. Announc.">
        <title>Genome annotations for the ascomycete fungi Trichoderma harzianum, Trichoderma aggressivum, and Purpureocillium lilacinum.</title>
        <authorList>
            <person name="Beijen E.P.W."/>
            <person name="Ohm R.A."/>
        </authorList>
    </citation>
    <scope>NUCLEOTIDE SEQUENCE [LARGE SCALE GENOMIC DNA]</scope>
    <source>
        <strain evidence="9 10">CBS 150709</strain>
    </source>
</reference>
<dbReference type="PROSITE" id="PS50048">
    <property type="entry name" value="ZN2_CY6_FUNGAL_2"/>
    <property type="match status" value="1"/>
</dbReference>
<evidence type="ECO:0000256" key="6">
    <source>
        <dbReference type="ARBA" id="ARBA00023242"/>
    </source>
</evidence>
<dbReference type="Proteomes" id="UP001287286">
    <property type="component" value="Unassembled WGS sequence"/>
</dbReference>
<dbReference type="SMART" id="SM00906">
    <property type="entry name" value="Fungal_trans"/>
    <property type="match status" value="1"/>
</dbReference>